<evidence type="ECO:0000259" key="5">
    <source>
        <dbReference type="Pfam" id="PF01923"/>
    </source>
</evidence>
<evidence type="ECO:0000256" key="1">
    <source>
        <dbReference type="ARBA" id="ARBA00022679"/>
    </source>
</evidence>
<dbReference type="EC" id="2.5.1.17" evidence="4"/>
<dbReference type="NCBIfam" id="TIGR00636">
    <property type="entry name" value="PduO_Nterm"/>
    <property type="match status" value="1"/>
</dbReference>
<dbReference type="GO" id="GO:0005524">
    <property type="term" value="F:ATP binding"/>
    <property type="evidence" value="ECO:0007669"/>
    <property type="project" value="UniProtKB-UniRule"/>
</dbReference>
<dbReference type="InterPro" id="IPR029499">
    <property type="entry name" value="PduO-typ"/>
</dbReference>
<dbReference type="PANTHER" id="PTHR12213:SF0">
    <property type="entry name" value="CORRINOID ADENOSYLTRANSFERASE MMAB"/>
    <property type="match status" value="1"/>
</dbReference>
<dbReference type="Proteomes" id="UP000176631">
    <property type="component" value="Unassembled WGS sequence"/>
</dbReference>
<dbReference type="EMBL" id="MHCP01000025">
    <property type="protein sequence ID" value="OGY23389.1"/>
    <property type="molecule type" value="Genomic_DNA"/>
</dbReference>
<dbReference type="GO" id="GO:0008817">
    <property type="term" value="F:corrinoid adenosyltransferase activity"/>
    <property type="evidence" value="ECO:0007669"/>
    <property type="project" value="UniProtKB-UniRule"/>
</dbReference>
<keyword evidence="4" id="KW-0169">Cobalamin biosynthesis</keyword>
<keyword evidence="1 4" id="KW-0808">Transferase</keyword>
<dbReference type="AlphaFoldDB" id="A0A1G1W6U5"/>
<dbReference type="InterPro" id="IPR036451">
    <property type="entry name" value="CblAdoTrfase-like_sf"/>
</dbReference>
<dbReference type="UniPathway" id="UPA00148">
    <property type="reaction ID" value="UER00233"/>
</dbReference>
<keyword evidence="3 4" id="KW-0067">ATP-binding</keyword>
<accession>A0A1G1W6U5</accession>
<name>A0A1G1W6U5_9BACT</name>
<evidence type="ECO:0000256" key="4">
    <source>
        <dbReference type="RuleBase" id="RU366026"/>
    </source>
</evidence>
<sequence>MAKRKIYTRVGDKGKTFLANGKKVSKDSLEIQTLGAIDELNASIGVAASFIKEKHIVQLLQDIQNDLLNIGAEIGNDGQSIKNTSKLYPIDKDKIVKLEHYIDLYDKKLPNLQTFIIPSGKREFALLNLSRTVCRRAERDLVSLSKKRKVNQDILSYFNRSSDLLFVLARYLNNGQEKLWERR</sequence>
<evidence type="ECO:0000256" key="3">
    <source>
        <dbReference type="ARBA" id="ARBA00022840"/>
    </source>
</evidence>
<proteinExistence type="inferred from homology"/>
<dbReference type="InterPro" id="IPR016030">
    <property type="entry name" value="CblAdoTrfase-like"/>
</dbReference>
<reference evidence="6 7" key="1">
    <citation type="journal article" date="2016" name="Nat. Commun.">
        <title>Thousands of microbial genomes shed light on interconnected biogeochemical processes in an aquifer system.</title>
        <authorList>
            <person name="Anantharaman K."/>
            <person name="Brown C.T."/>
            <person name="Hug L.A."/>
            <person name="Sharon I."/>
            <person name="Castelle C.J."/>
            <person name="Probst A.J."/>
            <person name="Thomas B.C."/>
            <person name="Singh A."/>
            <person name="Wilkins M.J."/>
            <person name="Karaoz U."/>
            <person name="Brodie E.L."/>
            <person name="Williams K.H."/>
            <person name="Hubbard S.S."/>
            <person name="Banfield J.F."/>
        </authorList>
    </citation>
    <scope>NUCLEOTIDE SEQUENCE [LARGE SCALE GENOMIC DNA]</scope>
</reference>
<protein>
    <recommendedName>
        <fullName evidence="4">Corrinoid adenosyltransferase</fullName>
        <ecNumber evidence="4">2.5.1.17</ecNumber>
    </recommendedName>
    <alternativeName>
        <fullName evidence="4">Cob(II)alamin adenosyltransferase</fullName>
    </alternativeName>
    <alternativeName>
        <fullName evidence="4">Cob(II)yrinic acid a,c-diamide adenosyltransferase</fullName>
    </alternativeName>
    <alternativeName>
        <fullName evidence="4">Cobinamide/cobalamin adenosyltransferase</fullName>
    </alternativeName>
</protein>
<dbReference type="PANTHER" id="PTHR12213">
    <property type="entry name" value="CORRINOID ADENOSYLTRANSFERASE"/>
    <property type="match status" value="1"/>
</dbReference>
<dbReference type="STRING" id="1802593.A2172_04135"/>
<comment type="caution">
    <text evidence="6">The sequence shown here is derived from an EMBL/GenBank/DDBJ whole genome shotgun (WGS) entry which is preliminary data.</text>
</comment>
<dbReference type="SUPFAM" id="SSF89028">
    <property type="entry name" value="Cobalamin adenosyltransferase-like"/>
    <property type="match status" value="1"/>
</dbReference>
<organism evidence="6 7">
    <name type="scientific">Candidatus Woykebacteria bacterium RBG_13_40_15</name>
    <dbReference type="NCBI Taxonomy" id="1802593"/>
    <lineage>
        <taxon>Bacteria</taxon>
        <taxon>Candidatus Woykeibacteriota</taxon>
    </lineage>
</organism>
<evidence type="ECO:0000313" key="6">
    <source>
        <dbReference type="EMBL" id="OGY23389.1"/>
    </source>
</evidence>
<comment type="similarity">
    <text evidence="4">Belongs to the Cob(I)alamin adenosyltransferase family.</text>
</comment>
<gene>
    <name evidence="6" type="ORF">A2172_04135</name>
</gene>
<dbReference type="GO" id="GO:0009236">
    <property type="term" value="P:cobalamin biosynthetic process"/>
    <property type="evidence" value="ECO:0007669"/>
    <property type="project" value="UniProtKB-UniRule"/>
</dbReference>
<evidence type="ECO:0000313" key="7">
    <source>
        <dbReference type="Proteomes" id="UP000176631"/>
    </source>
</evidence>
<keyword evidence="2 4" id="KW-0547">Nucleotide-binding</keyword>
<comment type="catalytic activity">
    <reaction evidence="4">
        <text>2 cob(II)alamin + reduced [electron-transfer flavoprotein] + 2 ATP = 2 adenosylcob(III)alamin + 2 triphosphate + oxidized [electron-transfer flavoprotein] + 3 H(+)</text>
        <dbReference type="Rhea" id="RHEA:28671"/>
        <dbReference type="Rhea" id="RHEA-COMP:10685"/>
        <dbReference type="Rhea" id="RHEA-COMP:10686"/>
        <dbReference type="ChEBI" id="CHEBI:15378"/>
        <dbReference type="ChEBI" id="CHEBI:16304"/>
        <dbReference type="ChEBI" id="CHEBI:18036"/>
        <dbReference type="ChEBI" id="CHEBI:18408"/>
        <dbReference type="ChEBI" id="CHEBI:30616"/>
        <dbReference type="ChEBI" id="CHEBI:57692"/>
        <dbReference type="ChEBI" id="CHEBI:58307"/>
        <dbReference type="EC" id="2.5.1.17"/>
    </reaction>
</comment>
<dbReference type="Gene3D" id="1.20.1200.10">
    <property type="entry name" value="Cobalamin adenosyltransferase-like"/>
    <property type="match status" value="1"/>
</dbReference>
<evidence type="ECO:0000256" key="2">
    <source>
        <dbReference type="ARBA" id="ARBA00022741"/>
    </source>
</evidence>
<dbReference type="Pfam" id="PF01923">
    <property type="entry name" value="Cob_adeno_trans"/>
    <property type="match status" value="1"/>
</dbReference>
<comment type="pathway">
    <text evidence="4">Cofactor biosynthesis; adenosylcobalamin biosynthesis; adenosylcobalamin from cob(II)yrinate a,c-diamide: step 2/7.</text>
</comment>
<comment type="catalytic activity">
    <reaction evidence="4">
        <text>2 cob(II)yrinate a,c diamide + reduced [electron-transfer flavoprotein] + 2 ATP = 2 adenosylcob(III)yrinate a,c-diamide + 2 triphosphate + oxidized [electron-transfer flavoprotein] + 3 H(+)</text>
        <dbReference type="Rhea" id="RHEA:11528"/>
        <dbReference type="Rhea" id="RHEA-COMP:10685"/>
        <dbReference type="Rhea" id="RHEA-COMP:10686"/>
        <dbReference type="ChEBI" id="CHEBI:15378"/>
        <dbReference type="ChEBI" id="CHEBI:18036"/>
        <dbReference type="ChEBI" id="CHEBI:30616"/>
        <dbReference type="ChEBI" id="CHEBI:57692"/>
        <dbReference type="ChEBI" id="CHEBI:58307"/>
        <dbReference type="ChEBI" id="CHEBI:58503"/>
        <dbReference type="ChEBI" id="CHEBI:58537"/>
        <dbReference type="EC" id="2.5.1.17"/>
    </reaction>
</comment>
<feature type="domain" description="Cobalamin adenosyltransferase-like" evidence="5">
    <location>
        <begin position="6"/>
        <end position="172"/>
    </location>
</feature>